<comment type="caution">
    <text evidence="2">The sequence shown here is derived from an EMBL/GenBank/DDBJ whole genome shotgun (WGS) entry which is preliminary data.</text>
</comment>
<dbReference type="SUPFAM" id="SSF89796">
    <property type="entry name" value="CoA-transferase family III (CaiB/BaiF)"/>
    <property type="match status" value="2"/>
</dbReference>
<evidence type="ECO:0000256" key="1">
    <source>
        <dbReference type="ARBA" id="ARBA00008383"/>
    </source>
</evidence>
<name>A0ABR3Q5K2_9TREE</name>
<dbReference type="InterPro" id="IPR023606">
    <property type="entry name" value="CoA-Trfase_III_dom_1_sf"/>
</dbReference>
<organism evidence="2 3">
    <name type="scientific">Vanrija albida</name>
    <dbReference type="NCBI Taxonomy" id="181172"/>
    <lineage>
        <taxon>Eukaryota</taxon>
        <taxon>Fungi</taxon>
        <taxon>Dikarya</taxon>
        <taxon>Basidiomycota</taxon>
        <taxon>Agaricomycotina</taxon>
        <taxon>Tremellomycetes</taxon>
        <taxon>Trichosporonales</taxon>
        <taxon>Trichosporonaceae</taxon>
        <taxon>Vanrija</taxon>
    </lineage>
</organism>
<gene>
    <name evidence="2" type="ORF">Q8F55_003947</name>
</gene>
<dbReference type="GeneID" id="95984990"/>
<dbReference type="InterPro" id="IPR052985">
    <property type="entry name" value="CoA-trans_III_biosynth/detox"/>
</dbReference>
<dbReference type="Pfam" id="PF02515">
    <property type="entry name" value="CoA_transf_3"/>
    <property type="match status" value="1"/>
</dbReference>
<dbReference type="Gene3D" id="3.30.1540.10">
    <property type="entry name" value="formyl-coa transferase, domain 3"/>
    <property type="match status" value="1"/>
</dbReference>
<dbReference type="InterPro" id="IPR003673">
    <property type="entry name" value="CoA-Trfase_fam_III"/>
</dbReference>
<evidence type="ECO:0000313" key="2">
    <source>
        <dbReference type="EMBL" id="KAL1409948.1"/>
    </source>
</evidence>
<protein>
    <submittedName>
        <fullName evidence="2">Uncharacterized protein</fullName>
    </submittedName>
</protein>
<dbReference type="Gene3D" id="3.40.50.10540">
    <property type="entry name" value="Crotonobetainyl-coa:carnitine coa-transferase, domain 1"/>
    <property type="match status" value="2"/>
</dbReference>
<comment type="similarity">
    <text evidence="1">Belongs to the CoA-transferase III family.</text>
</comment>
<dbReference type="PANTHER" id="PTHR48229">
    <property type="entry name" value="CAIB/BAIF FAMILY ENZYME (AFU_ORTHOLOGUE AFUA_1G05360)-RELATED"/>
    <property type="match status" value="1"/>
</dbReference>
<dbReference type="PANTHER" id="PTHR48229:SF2">
    <property type="entry name" value="CAIB_BAIF FAMILY PROTEIN"/>
    <property type="match status" value="1"/>
</dbReference>
<evidence type="ECO:0000313" key="3">
    <source>
        <dbReference type="Proteomes" id="UP001565368"/>
    </source>
</evidence>
<dbReference type="Proteomes" id="UP001565368">
    <property type="component" value="Unassembled WGS sequence"/>
</dbReference>
<sequence>MAPYSVVSGARGVMDGLLADTRLHIPPEVAERAQRDVKFTGNPEPFLPVPFRIVEALAGLKGLEAAFATAIAEERYGVNAGTATVDVEHAALFLFSTFLARINGKVPNDPSLTAAGGPVKDTDIHHSFKNRYRQLATNCYRTKDGKYYYTHGSLDARATMKILGMDPDRTDLVETKDILKAYGEAVAQFTAAELDEKIQAAGLPGTICYSIDEFLATEQGKAIADAPVYELSSTPGPKVTWPSVPPNTPRQALTGIKVLDLTRVIAGPVIGRGLAEHGATVLRITSPNLPDLQGIVPDLHAGKYSAHVDLDTAEGRATLAALVRDADVLVDGYRPGSLARRGFSRDAVRALNPALVYVRENCYGWRGPWASRAGWQQIADAASGVSALYADKLGHAGEAIQPIFPSADYGSGAAGVVGTLQALYQRARAGGVFDVDVSLLQYNLYELSLGLYPDAVWERVRAPAERLRHNWDVVMMMGGVGPSLRAARPELFTRADLWQVLAAPTYGPEGSVRILRPVVRFAHLPVELGKGPSQNGDDAAAWPALGK</sequence>
<dbReference type="RefSeq" id="XP_069209892.1">
    <property type="nucleotide sequence ID" value="XM_069352474.1"/>
</dbReference>
<dbReference type="InterPro" id="IPR044855">
    <property type="entry name" value="CoA-Trfase_III_dom3_sf"/>
</dbReference>
<keyword evidence="3" id="KW-1185">Reference proteome</keyword>
<dbReference type="EMBL" id="JBBXJM010000003">
    <property type="protein sequence ID" value="KAL1409948.1"/>
    <property type="molecule type" value="Genomic_DNA"/>
</dbReference>
<reference evidence="2 3" key="1">
    <citation type="submission" date="2023-08" db="EMBL/GenBank/DDBJ databases">
        <title>Annotated Genome Sequence of Vanrija albida AlHP1.</title>
        <authorList>
            <person name="Herzog R."/>
        </authorList>
    </citation>
    <scope>NUCLEOTIDE SEQUENCE [LARGE SCALE GENOMIC DNA]</scope>
    <source>
        <strain evidence="2 3">AlHP1</strain>
    </source>
</reference>
<accession>A0ABR3Q5K2</accession>
<proteinExistence type="inferred from homology"/>